<dbReference type="Pfam" id="PF07470">
    <property type="entry name" value="Glyco_hydro_88"/>
    <property type="match status" value="1"/>
</dbReference>
<comment type="caution">
    <text evidence="2">The sequence shown here is derived from an EMBL/GenBank/DDBJ whole genome shotgun (WGS) entry which is preliminary data.</text>
</comment>
<organism evidence="2 3">
    <name type="scientific">Parachaetomium inaequale</name>
    <dbReference type="NCBI Taxonomy" id="2588326"/>
    <lineage>
        <taxon>Eukaryota</taxon>
        <taxon>Fungi</taxon>
        <taxon>Dikarya</taxon>
        <taxon>Ascomycota</taxon>
        <taxon>Pezizomycotina</taxon>
        <taxon>Sordariomycetes</taxon>
        <taxon>Sordariomycetidae</taxon>
        <taxon>Sordariales</taxon>
        <taxon>Chaetomiaceae</taxon>
        <taxon>Parachaetomium</taxon>
    </lineage>
</organism>
<dbReference type="InterPro" id="IPR012341">
    <property type="entry name" value="6hp_glycosidase-like_sf"/>
</dbReference>
<dbReference type="GO" id="GO:0005975">
    <property type="term" value="P:carbohydrate metabolic process"/>
    <property type="evidence" value="ECO:0007669"/>
    <property type="project" value="InterPro"/>
</dbReference>
<keyword evidence="2" id="KW-0326">Glycosidase</keyword>
<dbReference type="AlphaFoldDB" id="A0AAN6SPL2"/>
<dbReference type="SUPFAM" id="SSF48208">
    <property type="entry name" value="Six-hairpin glycosidases"/>
    <property type="match status" value="1"/>
</dbReference>
<accession>A0AAN6SPL2</accession>
<reference evidence="3" key="1">
    <citation type="journal article" date="2023" name="Mol. Phylogenet. Evol.">
        <title>Genome-scale phylogeny and comparative genomics of the fungal order Sordariales.</title>
        <authorList>
            <person name="Hensen N."/>
            <person name="Bonometti L."/>
            <person name="Westerberg I."/>
            <person name="Brannstrom I.O."/>
            <person name="Guillou S."/>
            <person name="Cros-Aarteil S."/>
            <person name="Calhoun S."/>
            <person name="Haridas S."/>
            <person name="Kuo A."/>
            <person name="Mondo S."/>
            <person name="Pangilinan J."/>
            <person name="Riley R."/>
            <person name="LaButti K."/>
            <person name="Andreopoulos B."/>
            <person name="Lipzen A."/>
            <person name="Chen C."/>
            <person name="Yan M."/>
            <person name="Daum C."/>
            <person name="Ng V."/>
            <person name="Clum A."/>
            <person name="Steindorff A."/>
            <person name="Ohm R.A."/>
            <person name="Martin F."/>
            <person name="Silar P."/>
            <person name="Natvig D.O."/>
            <person name="Lalanne C."/>
            <person name="Gautier V."/>
            <person name="Ament-Velasquez S.L."/>
            <person name="Kruys A."/>
            <person name="Hutchinson M.I."/>
            <person name="Powell A.J."/>
            <person name="Barry K."/>
            <person name="Miller A.N."/>
            <person name="Grigoriev I.V."/>
            <person name="Debuchy R."/>
            <person name="Gladieux P."/>
            <person name="Hiltunen Thoren M."/>
            <person name="Johannesson H."/>
        </authorList>
    </citation>
    <scope>NUCLEOTIDE SEQUENCE [LARGE SCALE GENOMIC DNA]</scope>
    <source>
        <strain evidence="3">CBS 284.82</strain>
    </source>
</reference>
<gene>
    <name evidence="2" type="ORF">C8A01DRAFT_18407</name>
</gene>
<dbReference type="Gene3D" id="1.50.10.10">
    <property type="match status" value="1"/>
</dbReference>
<sequence length="359" mass="38795">MSVCNTAINIGYDVNRVSDLSTSKAKSNWEWGTHAEALLELHDPSISVFSDNAFSGGKIPNARTAATDYARPKIRTSGNTLTQAGGNAGDPASLGVFAILLGQSASATYSQAATRQVDELLNRVSRYSNGAISHRYDSTMLWSDFVFMVPPTLAYQAVATNNPSLLREAVRQITLYRDVLQDKSTGLWTHILGGRRDAGTWSSGNGWVLGGIARVLATLKHWPTSSTWTAEARNLVQYAKEIIDGAIQVGPDAGSGLLRNYITQSDSFPEAAGTAMIAASIYRLAVLAPEVFTTSHYLQEADALRAAVVKTVGSDGRLSPVVNPYQYLQTTPHTDVSPEAQDFAVFLYAAYRDYLCSTK</sequence>
<dbReference type="EMBL" id="MU854463">
    <property type="protein sequence ID" value="KAK4034845.1"/>
    <property type="molecule type" value="Genomic_DNA"/>
</dbReference>
<keyword evidence="3" id="KW-1185">Reference proteome</keyword>
<keyword evidence="1" id="KW-0378">Hydrolase</keyword>
<dbReference type="GO" id="GO:0016798">
    <property type="term" value="F:hydrolase activity, acting on glycosyl bonds"/>
    <property type="evidence" value="ECO:0007669"/>
    <property type="project" value="UniProtKB-KW"/>
</dbReference>
<evidence type="ECO:0000313" key="2">
    <source>
        <dbReference type="EMBL" id="KAK4034845.1"/>
    </source>
</evidence>
<dbReference type="PANTHER" id="PTHR41814">
    <property type="entry name" value="EXPRESSED PROTEIN"/>
    <property type="match status" value="1"/>
</dbReference>
<evidence type="ECO:0000256" key="1">
    <source>
        <dbReference type="ARBA" id="ARBA00022801"/>
    </source>
</evidence>
<name>A0AAN6SPL2_9PEZI</name>
<dbReference type="InterPro" id="IPR010905">
    <property type="entry name" value="Glyco_hydro_88"/>
</dbReference>
<evidence type="ECO:0000313" key="3">
    <source>
        <dbReference type="Proteomes" id="UP001303115"/>
    </source>
</evidence>
<dbReference type="PANTHER" id="PTHR41814:SF1">
    <property type="entry name" value="CELLULASE"/>
    <property type="match status" value="1"/>
</dbReference>
<dbReference type="InterPro" id="IPR008928">
    <property type="entry name" value="6-hairpin_glycosidase_sf"/>
</dbReference>
<dbReference type="Proteomes" id="UP001303115">
    <property type="component" value="Unassembled WGS sequence"/>
</dbReference>
<proteinExistence type="predicted"/>
<protein>
    <submittedName>
        <fullName evidence="2">Six-hairpin glycosidase-like protein</fullName>
    </submittedName>
</protein>